<dbReference type="AlphaFoldDB" id="A0A345Y0M2"/>
<dbReference type="Pfam" id="PF12385">
    <property type="entry name" value="Peptidase_C70"/>
    <property type="match status" value="1"/>
</dbReference>
<gene>
    <name evidence="2" type="ORF">DVA86_18215</name>
</gene>
<evidence type="ECO:0000313" key="2">
    <source>
        <dbReference type="EMBL" id="AXK37438.1"/>
    </source>
</evidence>
<dbReference type="InterPro" id="IPR022118">
    <property type="entry name" value="Peptidase_C70_AvrRpt2"/>
</dbReference>
<dbReference type="Proteomes" id="UP000254425">
    <property type="component" value="Chromosome"/>
</dbReference>
<evidence type="ECO:0000313" key="3">
    <source>
        <dbReference type="Proteomes" id="UP000254425"/>
    </source>
</evidence>
<protein>
    <recommendedName>
        <fullName evidence="4">Peptidase C39-like domain-containing protein</fullName>
    </recommendedName>
</protein>
<organism evidence="2 3">
    <name type="scientific">Streptomyces armeniacus</name>
    <dbReference type="NCBI Taxonomy" id="83291"/>
    <lineage>
        <taxon>Bacteria</taxon>
        <taxon>Bacillati</taxon>
        <taxon>Actinomycetota</taxon>
        <taxon>Actinomycetes</taxon>
        <taxon>Kitasatosporales</taxon>
        <taxon>Streptomycetaceae</taxon>
        <taxon>Streptomyces</taxon>
    </lineage>
</organism>
<dbReference type="EMBL" id="CP031320">
    <property type="protein sequence ID" value="AXK37438.1"/>
    <property type="molecule type" value="Genomic_DNA"/>
</dbReference>
<proteinExistence type="predicted"/>
<keyword evidence="3" id="KW-1185">Reference proteome</keyword>
<evidence type="ECO:0000256" key="1">
    <source>
        <dbReference type="SAM" id="MobiDB-lite"/>
    </source>
</evidence>
<dbReference type="Gene3D" id="3.90.70.10">
    <property type="entry name" value="Cysteine proteinases"/>
    <property type="match status" value="1"/>
</dbReference>
<feature type="region of interest" description="Disordered" evidence="1">
    <location>
        <begin position="1"/>
        <end position="22"/>
    </location>
</feature>
<accession>A0A345Y0M2</accession>
<dbReference type="KEGG" id="sarm:DVA86_18215"/>
<sequence length="236" mass="24727">MLRKRGTSDGVPHELAARRRPRRRRRLVAAAACAAAAAGTLVPLSGSATGAVPAASAASAASAANGGAGSGASAARTTGELDFTEQAQVQTQWCWAATGLSIAQFLGYGRNADQNTFCNYARGLPPGQRCPNQPAYLEDVQAGWRGVGMTDVGQVTGTLSFAAVSQAIDQGSPVEVGIYWTSGGGHANVLYGYNASSQTLMYADPWPSSRRYGEMAYRSYTSNAQFRWAESLYGES</sequence>
<name>A0A345Y0M2_9ACTN</name>
<evidence type="ECO:0008006" key="4">
    <source>
        <dbReference type="Google" id="ProtNLM"/>
    </source>
</evidence>
<reference evidence="2 3" key="1">
    <citation type="submission" date="2018-07" db="EMBL/GenBank/DDBJ databases">
        <title>Draft genome of the type strain Streptomyces armeniacus ATCC 15676.</title>
        <authorList>
            <person name="Labana P."/>
            <person name="Gosse J.T."/>
            <person name="Boddy C.N."/>
        </authorList>
    </citation>
    <scope>NUCLEOTIDE SEQUENCE [LARGE SCALE GENOMIC DNA]</scope>
    <source>
        <strain evidence="2 3">ATCC 15676</strain>
    </source>
</reference>